<name>A0AAW8JEB8_9GAMM</name>
<dbReference type="Proteomes" id="UP001243195">
    <property type="component" value="Unassembled WGS sequence"/>
</dbReference>
<dbReference type="GO" id="GO:0009279">
    <property type="term" value="C:cell outer membrane"/>
    <property type="evidence" value="ECO:0007669"/>
    <property type="project" value="TreeGrafter"/>
</dbReference>
<dbReference type="GO" id="GO:0015473">
    <property type="term" value="F:fimbrial usher porin activity"/>
    <property type="evidence" value="ECO:0007669"/>
    <property type="project" value="InterPro"/>
</dbReference>
<dbReference type="PANTHER" id="PTHR30451">
    <property type="entry name" value="OUTER MEMBRANE USHER PROTEIN"/>
    <property type="match status" value="1"/>
</dbReference>
<dbReference type="AlphaFoldDB" id="A0AAW8JEB8"/>
<comment type="caution">
    <text evidence="2">The sequence shown here is derived from an EMBL/GenBank/DDBJ whole genome shotgun (WGS) entry which is preliminary data.</text>
</comment>
<organism evidence="2 3">
    <name type="scientific">Acinetobacter gerneri</name>
    <dbReference type="NCBI Taxonomy" id="202952"/>
    <lineage>
        <taxon>Bacteria</taxon>
        <taxon>Pseudomonadati</taxon>
        <taxon>Pseudomonadota</taxon>
        <taxon>Gammaproteobacteria</taxon>
        <taxon>Moraxellales</taxon>
        <taxon>Moraxellaceae</taxon>
        <taxon>Acinetobacter</taxon>
    </lineage>
</organism>
<proteinExistence type="predicted"/>
<sequence length="826" mass="93208">MNNYINFKGSILAKCILVVFYAQNITVYAETFYEIPDVVQSVKEIPPIKLYLDLVINSYSTQKVVTVVVVDEHYYLQRSILSDLEINPENFNTQHALSSATLRHLGINAQPEDWVQIDQQQDIQISYSANNQQILLTVPSHWLPEQQLGKDYWYKRTPAQSGIGLLNNYDVYVYKPHNQSRSLNIFTEQRFFSPWGALKNTGNYRSLKNTATNQKENDYIRFDTNWQFDSENNIATLEIGDIYSATKNSWTQSVRLGGIQLRRNFSIRPDLITYPLPQFTGQAALPSTVDLFINGLKNSTNDIQPGPYILNNVPFINGRGEAVVVTTDAVGRQVSTTLPFYVSGDLLKPKLFDYAVSVGKLRKNYGIKNFDYGDVLASFDARYGLNSWLTAEGHVEGNNDIWNAGLGQVFKLYNYGVLNTSYSYSKVKQNNRILNNDENGYQFTVSYQYQQPHLGFNALHSRQSKNFNTIASYYTDGLISVNATESTIANLHFSTKRLGTIGVGYFGIKRDGFEDSDLLSLSWAPVLPRDLFGSTLSLSANRDLNQDTWNAAIQLTIPFGTTRGNLNTGYQYQENGDDSAYINYNYQMPTEGGFGFDLTHRYNDNSDNYNQAQVNYRNRYFNAQAGVSGEDDYDQWYGLSGSLIWMRSSIFATNRLGESFSLISTNGQANIPIHYENNLIGETNKKGYLFVPNVTPYYGAKYSIDPLNLSSNFATPVVERRSAAKLGTGIIVDFPVKKIQGGNIYLKSENGELLPAGAVVYQEDKNPTYVGMDGIVYIEDLKKENLLKIDLGQGKQCSARFPAELGQEQIITISDVVCRQEKNDEE</sequence>
<evidence type="ECO:0000313" key="2">
    <source>
        <dbReference type="EMBL" id="MDQ9071017.1"/>
    </source>
</evidence>
<dbReference type="Gene3D" id="2.60.40.2070">
    <property type="match status" value="1"/>
</dbReference>
<evidence type="ECO:0000259" key="1">
    <source>
        <dbReference type="Pfam" id="PF13953"/>
    </source>
</evidence>
<protein>
    <submittedName>
        <fullName evidence="2">Fimbria/pilus outer membrane usher protein</fullName>
    </submittedName>
</protein>
<dbReference type="GO" id="GO:0009297">
    <property type="term" value="P:pilus assembly"/>
    <property type="evidence" value="ECO:0007669"/>
    <property type="project" value="InterPro"/>
</dbReference>
<dbReference type="InterPro" id="IPR043142">
    <property type="entry name" value="PapC-like_C_sf"/>
</dbReference>
<dbReference type="Pfam" id="PF00577">
    <property type="entry name" value="Usher"/>
    <property type="match status" value="1"/>
</dbReference>
<dbReference type="Gene3D" id="2.60.40.2610">
    <property type="entry name" value="Outer membrane usher protein FimD, plug domain"/>
    <property type="match status" value="1"/>
</dbReference>
<evidence type="ECO:0000313" key="3">
    <source>
        <dbReference type="Proteomes" id="UP001243195"/>
    </source>
</evidence>
<reference evidence="2" key="1">
    <citation type="submission" date="2023-08" db="EMBL/GenBank/DDBJ databases">
        <title>Emergence of clinically-relevant ST2 carbapenem-resistant Acinetobacter baumannii strains in hospital sewages in Zhejiang, East of China.</title>
        <authorList>
            <person name="Kaichao C."/>
            <person name="Zhang R."/>
        </authorList>
    </citation>
    <scope>NUCLEOTIDE SEQUENCE</scope>
    <source>
        <strain evidence="2">M-SY-60</strain>
    </source>
</reference>
<dbReference type="Pfam" id="PF13953">
    <property type="entry name" value="PapC_C"/>
    <property type="match status" value="1"/>
</dbReference>
<dbReference type="EMBL" id="JAVIDA010000006">
    <property type="protein sequence ID" value="MDQ9071017.1"/>
    <property type="molecule type" value="Genomic_DNA"/>
</dbReference>
<dbReference type="InterPro" id="IPR042186">
    <property type="entry name" value="FimD_plug_dom"/>
</dbReference>
<feature type="domain" description="PapC-like C-terminal" evidence="1">
    <location>
        <begin position="744"/>
        <end position="801"/>
    </location>
</feature>
<dbReference type="PANTHER" id="PTHR30451:SF5">
    <property type="entry name" value="SLR0019 PROTEIN"/>
    <property type="match status" value="1"/>
</dbReference>
<dbReference type="RefSeq" id="WP_308955585.1">
    <property type="nucleotide sequence ID" value="NZ_JAVICY010000005.1"/>
</dbReference>
<dbReference type="InterPro" id="IPR025949">
    <property type="entry name" value="PapC-like_C"/>
</dbReference>
<dbReference type="Gene3D" id="2.60.40.3110">
    <property type="match status" value="1"/>
</dbReference>
<gene>
    <name evidence="2" type="ORF">RFH51_06030</name>
</gene>
<accession>A0AAW8JEB8</accession>
<dbReference type="InterPro" id="IPR000015">
    <property type="entry name" value="Fimb_usher"/>
</dbReference>